<dbReference type="Proteomes" id="UP001516061">
    <property type="component" value="Unassembled WGS sequence"/>
</dbReference>
<gene>
    <name evidence="1" type="ORF">HNQ01_000485</name>
</gene>
<organism evidence="1 2">
    <name type="scientific">Sphaerotilus uruguayifluvii</name>
    <dbReference type="NCBI Taxonomy" id="2735897"/>
    <lineage>
        <taxon>Bacteria</taxon>
        <taxon>Pseudomonadati</taxon>
        <taxon>Pseudomonadota</taxon>
        <taxon>Betaproteobacteria</taxon>
        <taxon>Burkholderiales</taxon>
        <taxon>Sphaerotilaceae</taxon>
        <taxon>Sphaerotilus</taxon>
    </lineage>
</organism>
<accession>A0ABX2FYB8</accession>
<evidence type="ECO:0000313" key="2">
    <source>
        <dbReference type="Proteomes" id="UP001516061"/>
    </source>
</evidence>
<dbReference type="SUPFAM" id="SSF46785">
    <property type="entry name" value="Winged helix' DNA-binding domain"/>
    <property type="match status" value="1"/>
</dbReference>
<dbReference type="EMBL" id="JABSNM010000002">
    <property type="protein sequence ID" value="NRT54775.1"/>
    <property type="molecule type" value="Genomic_DNA"/>
</dbReference>
<name>A0ABX2FYB8_9BURK</name>
<proteinExistence type="predicted"/>
<dbReference type="InterPro" id="IPR036390">
    <property type="entry name" value="WH_DNA-bd_sf"/>
</dbReference>
<sequence>MTQSNPMIRADVLRNRLAVFEALMDIQPATKYELAEATKLCVGSVQGHLLALIDAGEVYRIEGSRGQRATQPDRFRVELNDAARRAAAAQARMLRSPAGGASA</sequence>
<keyword evidence="2" id="KW-1185">Reference proteome</keyword>
<evidence type="ECO:0008006" key="3">
    <source>
        <dbReference type="Google" id="ProtNLM"/>
    </source>
</evidence>
<dbReference type="RefSeq" id="WP_173803741.1">
    <property type="nucleotide sequence ID" value="NZ_JABSNM010000002.1"/>
</dbReference>
<comment type="caution">
    <text evidence="1">The sequence shown here is derived from an EMBL/GenBank/DDBJ whole genome shotgun (WGS) entry which is preliminary data.</text>
</comment>
<evidence type="ECO:0000313" key="1">
    <source>
        <dbReference type="EMBL" id="NRT54775.1"/>
    </source>
</evidence>
<reference evidence="1 2" key="1">
    <citation type="submission" date="2020-05" db="EMBL/GenBank/DDBJ databases">
        <title>Genomic Encyclopedia of Type Strains, Phase IV (KMG-V): Genome sequencing to study the core and pangenomes of soil and plant-associated prokaryotes.</title>
        <authorList>
            <person name="Whitman W."/>
        </authorList>
    </citation>
    <scope>NUCLEOTIDE SEQUENCE [LARGE SCALE GENOMIC DNA]</scope>
    <source>
        <strain evidence="1 2">C29</strain>
    </source>
</reference>
<protein>
    <recommendedName>
        <fullName evidence="3">ArsR family transcriptional regulator</fullName>
    </recommendedName>
</protein>